<dbReference type="STRING" id="159292.SAMN05192546_104219"/>
<feature type="compositionally biased region" description="Acidic residues" evidence="1">
    <location>
        <begin position="194"/>
        <end position="206"/>
    </location>
</feature>
<dbReference type="InterPro" id="IPR027275">
    <property type="entry name" value="PRC-brl_dom"/>
</dbReference>
<keyword evidence="4" id="KW-1185">Reference proteome</keyword>
<sequence length="273" mass="30402">MKKSKEIVSSPVISIQEGQEVGIVKELIVNAEKKGVEFLLVEKSEGVREGEIMAIPFRETVGVGDYAVTIESQSALMDLSKMNIAGNLLDKKVEIIDEKVITKKGKLLGKIVEYTIDAESGSIPLIHLVSEENNGEEKDIPLEEIISIGQQLVIVTEESIKYVESKQEAVQEAQASIEKKEVPVESIMPFESTSENEVEVSDEEQESQNTGSSVEMFINKQKQYLLGKELKRDLKDIEGNLLAEEGTVISEELFEQVQEMGRQKVIELTMLTE</sequence>
<feature type="region of interest" description="Disordered" evidence="1">
    <location>
        <begin position="190"/>
        <end position="212"/>
    </location>
</feature>
<name>A0A1H3MPH0_9FIRM</name>
<dbReference type="InterPro" id="IPR011033">
    <property type="entry name" value="PRC_barrel-like_sf"/>
</dbReference>
<dbReference type="Proteomes" id="UP000199230">
    <property type="component" value="Unassembled WGS sequence"/>
</dbReference>
<evidence type="ECO:0000313" key="4">
    <source>
        <dbReference type="Proteomes" id="UP000199230"/>
    </source>
</evidence>
<evidence type="ECO:0000313" key="3">
    <source>
        <dbReference type="EMBL" id="SDY78384.1"/>
    </source>
</evidence>
<evidence type="ECO:0000259" key="2">
    <source>
        <dbReference type="Pfam" id="PF05239"/>
    </source>
</evidence>
<dbReference type="RefSeq" id="WP_093312768.1">
    <property type="nucleotide sequence ID" value="NZ_FNPV01000004.1"/>
</dbReference>
<dbReference type="AlphaFoldDB" id="A0A1H3MPH0"/>
<accession>A0A1H3MPH0</accession>
<gene>
    <name evidence="3" type="ORF">SAMN05192546_104219</name>
</gene>
<evidence type="ECO:0000256" key="1">
    <source>
        <dbReference type="SAM" id="MobiDB-lite"/>
    </source>
</evidence>
<reference evidence="3 4" key="1">
    <citation type="submission" date="2016-10" db="EMBL/GenBank/DDBJ databases">
        <authorList>
            <person name="de Groot N.N."/>
        </authorList>
    </citation>
    <scope>NUCLEOTIDE SEQUENCE [LARGE SCALE GENOMIC DNA]</scope>
    <source>
        <strain evidence="3 4">APO</strain>
    </source>
</reference>
<dbReference type="SUPFAM" id="SSF50346">
    <property type="entry name" value="PRC-barrel domain"/>
    <property type="match status" value="2"/>
</dbReference>
<protein>
    <submittedName>
        <fullName evidence="3">PRC-barrel domain-containing protein</fullName>
    </submittedName>
</protein>
<feature type="domain" description="PRC-barrel" evidence="2">
    <location>
        <begin position="4"/>
        <end position="71"/>
    </location>
</feature>
<dbReference type="OrthoDB" id="53812at2"/>
<dbReference type="Pfam" id="PF05239">
    <property type="entry name" value="PRC"/>
    <property type="match status" value="1"/>
</dbReference>
<dbReference type="Gene3D" id="2.30.30.240">
    <property type="entry name" value="PRC-barrel domain"/>
    <property type="match status" value="2"/>
</dbReference>
<proteinExistence type="predicted"/>
<dbReference type="EMBL" id="FNPV01000004">
    <property type="protein sequence ID" value="SDY78384.1"/>
    <property type="molecule type" value="Genomic_DNA"/>
</dbReference>
<organism evidence="3 4">
    <name type="scientific">Tindallia californiensis</name>
    <dbReference type="NCBI Taxonomy" id="159292"/>
    <lineage>
        <taxon>Bacteria</taxon>
        <taxon>Bacillati</taxon>
        <taxon>Bacillota</taxon>
        <taxon>Clostridia</taxon>
        <taxon>Peptostreptococcales</taxon>
        <taxon>Tindalliaceae</taxon>
        <taxon>Tindallia</taxon>
    </lineage>
</organism>